<accession>A0ABM0LXB4</accession>
<evidence type="ECO:0000256" key="2">
    <source>
        <dbReference type="ARBA" id="ARBA00022771"/>
    </source>
</evidence>
<keyword evidence="2 4" id="KW-0863">Zinc-finger</keyword>
<evidence type="ECO:0000313" key="7">
    <source>
        <dbReference type="RefSeq" id="XP_006812405.1"/>
    </source>
</evidence>
<keyword evidence="1" id="KW-0479">Metal-binding</keyword>
<protein>
    <submittedName>
        <fullName evidence="7">Uncharacterized protein LOC102806762</fullName>
    </submittedName>
</protein>
<organism evidence="6 7">
    <name type="scientific">Saccoglossus kowalevskii</name>
    <name type="common">Acorn worm</name>
    <dbReference type="NCBI Taxonomy" id="10224"/>
    <lineage>
        <taxon>Eukaryota</taxon>
        <taxon>Metazoa</taxon>
        <taxon>Hemichordata</taxon>
        <taxon>Enteropneusta</taxon>
        <taxon>Harrimaniidae</taxon>
        <taxon>Saccoglossus</taxon>
    </lineage>
</organism>
<proteinExistence type="predicted"/>
<evidence type="ECO:0000256" key="1">
    <source>
        <dbReference type="ARBA" id="ARBA00022723"/>
    </source>
</evidence>
<dbReference type="Gene3D" id="6.10.140.2220">
    <property type="match status" value="1"/>
</dbReference>
<dbReference type="PROSITE" id="PS01360">
    <property type="entry name" value="ZF_MYND_1"/>
    <property type="match status" value="1"/>
</dbReference>
<evidence type="ECO:0000256" key="4">
    <source>
        <dbReference type="PROSITE-ProRule" id="PRU00134"/>
    </source>
</evidence>
<evidence type="ECO:0000256" key="3">
    <source>
        <dbReference type="ARBA" id="ARBA00022833"/>
    </source>
</evidence>
<dbReference type="Proteomes" id="UP000694865">
    <property type="component" value="Unplaced"/>
</dbReference>
<dbReference type="GeneID" id="102806762"/>
<gene>
    <name evidence="7" type="primary">LOC102806762</name>
</gene>
<reference evidence="7" key="1">
    <citation type="submission" date="2025-08" db="UniProtKB">
        <authorList>
            <consortium name="RefSeq"/>
        </authorList>
    </citation>
    <scope>IDENTIFICATION</scope>
    <source>
        <tissue evidence="7">Testes</tissue>
    </source>
</reference>
<keyword evidence="6" id="KW-1185">Reference proteome</keyword>
<dbReference type="InterPro" id="IPR002893">
    <property type="entry name" value="Znf_MYND"/>
</dbReference>
<evidence type="ECO:0000259" key="5">
    <source>
        <dbReference type="PROSITE" id="PS50865"/>
    </source>
</evidence>
<name>A0ABM0LXB4_SACKO</name>
<dbReference type="Pfam" id="PF01753">
    <property type="entry name" value="zf-MYND"/>
    <property type="match status" value="1"/>
</dbReference>
<sequence>MAANWDFNFAAALKGAGGEGRDAILEHEKDSGVNRPSLHIVGPNGLTKMDWWTHFESVFSEMNQKGTKYMKIDPHFSHHQEVFATLRKQKMPGFGLMSIQDLSQYNLLILHTVTLQTKDMFMQKCHSLYSKVYRHRKFGRNHMPCTEVEFFNKCLIDFIIYHGNPLKHESWYADMGMYALVPWFNHSSNDDIKHLADRFSQVDHLKELEKILEERFFNLLCCWVVDAEFGLKLIHALGELMLAFPDFVTGLLISRICEDVIPFVSPLGNPLPQYEEIYNLFVFYHCAAIRNSKNDAFNALLVFHLLCELKFKGHESLLIVEEAFKDELVDVTYGDFTGFLTCLDLPIRTNNPGVLATRPHCGSHLTLSKEDLQEQRKFDRRLKSHEDRCQQHWKNDSRYRRSVKEKLDDALKMEEKVDVWLRNYRAEKKRKEEHSSEVRTEVASKLHCLPKVRKTFRIHYKNPKICANCLKMEGESLKLLKCGRCQSVHYCGRKCQKKHWKSGHCDMCMKS</sequence>
<dbReference type="PROSITE" id="PS50865">
    <property type="entry name" value="ZF_MYND_2"/>
    <property type="match status" value="1"/>
</dbReference>
<dbReference type="SUPFAM" id="SSF144232">
    <property type="entry name" value="HIT/MYND zinc finger-like"/>
    <property type="match status" value="1"/>
</dbReference>
<dbReference type="RefSeq" id="XP_006812405.1">
    <property type="nucleotide sequence ID" value="XM_006812342.1"/>
</dbReference>
<evidence type="ECO:0000313" key="6">
    <source>
        <dbReference type="Proteomes" id="UP000694865"/>
    </source>
</evidence>
<feature type="domain" description="MYND-type" evidence="5">
    <location>
        <begin position="466"/>
        <end position="508"/>
    </location>
</feature>
<keyword evidence="3" id="KW-0862">Zinc</keyword>